<dbReference type="EMBL" id="BSKO01000002">
    <property type="protein sequence ID" value="GLO68253.1"/>
    <property type="molecule type" value="Genomic_DNA"/>
</dbReference>
<evidence type="ECO:0000313" key="2">
    <source>
        <dbReference type="EMBL" id="GLO68253.1"/>
    </source>
</evidence>
<dbReference type="PROSITE" id="PS51186">
    <property type="entry name" value="GNAT"/>
    <property type="match status" value="1"/>
</dbReference>
<comment type="caution">
    <text evidence="2">The sequence shown here is derived from an EMBL/GenBank/DDBJ whole genome shotgun (WGS) entry which is preliminary data.</text>
</comment>
<gene>
    <name evidence="2" type="ORF">MACH08_40370</name>
</gene>
<reference evidence="2 3" key="1">
    <citation type="submission" date="2023-02" db="EMBL/GenBank/DDBJ databases">
        <title>Oceanobacillus kimchii IFOP_LL358 isolated form Alexandrium catenella lab strain.</title>
        <authorList>
            <person name="Gajardo G."/>
            <person name="Ueki S."/>
            <person name="Maruyama F."/>
        </authorList>
    </citation>
    <scope>NUCLEOTIDE SEQUENCE [LARGE SCALE GENOMIC DNA]</scope>
    <source>
        <strain evidence="2 3">IFOP_LL358</strain>
    </source>
</reference>
<dbReference type="InterPro" id="IPR016181">
    <property type="entry name" value="Acyl_CoA_acyltransferase"/>
</dbReference>
<proteinExistence type="predicted"/>
<dbReference type="Pfam" id="PF00583">
    <property type="entry name" value="Acetyltransf_1"/>
    <property type="match status" value="1"/>
</dbReference>
<name>A0ABQ5TN64_9BACI</name>
<dbReference type="SUPFAM" id="SSF55729">
    <property type="entry name" value="Acyl-CoA N-acyltransferases (Nat)"/>
    <property type="match status" value="1"/>
</dbReference>
<dbReference type="RefSeq" id="WP_317958502.1">
    <property type="nucleotide sequence ID" value="NZ_BSKO01000002.1"/>
</dbReference>
<dbReference type="CDD" id="cd04301">
    <property type="entry name" value="NAT_SF"/>
    <property type="match status" value="1"/>
</dbReference>
<organism evidence="2 3">
    <name type="scientific">Oceanobacillus kimchii</name>
    <dbReference type="NCBI Taxonomy" id="746691"/>
    <lineage>
        <taxon>Bacteria</taxon>
        <taxon>Bacillati</taxon>
        <taxon>Bacillota</taxon>
        <taxon>Bacilli</taxon>
        <taxon>Bacillales</taxon>
        <taxon>Bacillaceae</taxon>
        <taxon>Oceanobacillus</taxon>
    </lineage>
</organism>
<evidence type="ECO:0000259" key="1">
    <source>
        <dbReference type="PROSITE" id="PS51186"/>
    </source>
</evidence>
<protein>
    <recommendedName>
        <fullName evidence="1">N-acetyltransferase domain-containing protein</fullName>
    </recommendedName>
</protein>
<feature type="domain" description="N-acetyltransferase" evidence="1">
    <location>
        <begin position="1"/>
        <end position="117"/>
    </location>
</feature>
<dbReference type="InterPro" id="IPR000182">
    <property type="entry name" value="GNAT_dom"/>
</dbReference>
<evidence type="ECO:0000313" key="3">
    <source>
        <dbReference type="Proteomes" id="UP001275436"/>
    </source>
</evidence>
<keyword evidence="3" id="KW-1185">Reference proteome</keyword>
<sequence>MMNMENLYFENQHIDYIGRGENKFTLFVAYKSDPKLRIIGYIDYSLLSTDELYVDFVEVLNEERGKGIAKSLYQKLYELNKQCSFERAGYYSHEGSHIRKWFEENILQTISEKKVIK</sequence>
<dbReference type="Proteomes" id="UP001275436">
    <property type="component" value="Unassembled WGS sequence"/>
</dbReference>
<accession>A0ABQ5TN64</accession>
<dbReference type="Gene3D" id="3.40.630.30">
    <property type="match status" value="1"/>
</dbReference>